<organism evidence="4 5">
    <name type="scientific">Heterostelium pallidum (strain ATCC 26659 / Pp 5 / PN500)</name>
    <name type="common">Cellular slime mold</name>
    <name type="synonym">Polysphondylium pallidum</name>
    <dbReference type="NCBI Taxonomy" id="670386"/>
    <lineage>
        <taxon>Eukaryota</taxon>
        <taxon>Amoebozoa</taxon>
        <taxon>Evosea</taxon>
        <taxon>Eumycetozoa</taxon>
        <taxon>Dictyostelia</taxon>
        <taxon>Acytosteliales</taxon>
        <taxon>Acytosteliaceae</taxon>
        <taxon>Heterostelium</taxon>
    </lineage>
</organism>
<evidence type="ECO:0000256" key="1">
    <source>
        <dbReference type="SAM" id="MobiDB-lite"/>
    </source>
</evidence>
<evidence type="ECO:0000259" key="3">
    <source>
        <dbReference type="Pfam" id="PF09995"/>
    </source>
</evidence>
<gene>
    <name evidence="4" type="ORF">PPL_04775</name>
</gene>
<keyword evidence="5" id="KW-1185">Reference proteome</keyword>
<keyword evidence="2" id="KW-0812">Transmembrane</keyword>
<feature type="region of interest" description="Disordered" evidence="1">
    <location>
        <begin position="24"/>
        <end position="93"/>
    </location>
</feature>
<dbReference type="Gene3D" id="3.90.980.20">
    <property type="match status" value="1"/>
</dbReference>
<feature type="region of interest" description="Disordered" evidence="1">
    <location>
        <begin position="294"/>
        <end position="338"/>
    </location>
</feature>
<dbReference type="RefSeq" id="XP_020434467.1">
    <property type="nucleotide sequence ID" value="XM_020575672.1"/>
</dbReference>
<dbReference type="GO" id="GO:0016491">
    <property type="term" value="F:oxidoreductase activity"/>
    <property type="evidence" value="ECO:0007669"/>
    <property type="project" value="InterPro"/>
</dbReference>
<feature type="region of interest" description="Disordered" evidence="1">
    <location>
        <begin position="112"/>
        <end position="170"/>
    </location>
</feature>
<evidence type="ECO:0000313" key="4">
    <source>
        <dbReference type="EMBL" id="EFA82350.1"/>
    </source>
</evidence>
<keyword evidence="2" id="KW-0472">Membrane</keyword>
<feature type="transmembrane region" description="Helical" evidence="2">
    <location>
        <begin position="668"/>
        <end position="693"/>
    </location>
</feature>
<dbReference type="GeneID" id="31360262"/>
<dbReference type="InterPro" id="IPR018713">
    <property type="entry name" value="MPAB/Lcp_cat_dom"/>
</dbReference>
<dbReference type="PANTHER" id="PTHR36124">
    <property type="match status" value="1"/>
</dbReference>
<comment type="caution">
    <text evidence="4">The sequence shown here is derived from an EMBL/GenBank/DDBJ whole genome shotgun (WGS) entry which is preliminary data.</text>
</comment>
<dbReference type="InterPro" id="IPR046366">
    <property type="entry name" value="MPAB"/>
</dbReference>
<name>D3B8I2_HETP5</name>
<feature type="compositionally biased region" description="Polar residues" evidence="1">
    <location>
        <begin position="78"/>
        <end position="89"/>
    </location>
</feature>
<feature type="domain" description="ER-bound oxygenase mpaB/mpaB'/Rubber oxygenase catalytic" evidence="3">
    <location>
        <begin position="841"/>
        <end position="986"/>
    </location>
</feature>
<proteinExistence type="predicted"/>
<feature type="compositionally biased region" description="Low complexity" evidence="1">
    <location>
        <begin position="310"/>
        <end position="338"/>
    </location>
</feature>
<accession>D3B8I2</accession>
<feature type="compositionally biased region" description="Polar residues" evidence="1">
    <location>
        <begin position="139"/>
        <end position="170"/>
    </location>
</feature>
<feature type="compositionally biased region" description="Low complexity" evidence="1">
    <location>
        <begin position="24"/>
        <end position="57"/>
    </location>
</feature>
<dbReference type="STRING" id="670386.D3B8I2"/>
<feature type="compositionally biased region" description="Low complexity" evidence="1">
    <location>
        <begin position="112"/>
        <end position="134"/>
    </location>
</feature>
<feature type="compositionally biased region" description="Basic and acidic residues" evidence="1">
    <location>
        <begin position="298"/>
        <end position="308"/>
    </location>
</feature>
<evidence type="ECO:0000313" key="5">
    <source>
        <dbReference type="Proteomes" id="UP000001396"/>
    </source>
</evidence>
<reference evidence="4 5" key="1">
    <citation type="journal article" date="2011" name="Genome Res.">
        <title>Phylogeny-wide analysis of social amoeba genomes highlights ancient origins for complex intercellular communication.</title>
        <authorList>
            <person name="Heidel A.J."/>
            <person name="Lawal H.M."/>
            <person name="Felder M."/>
            <person name="Schilde C."/>
            <person name="Helps N.R."/>
            <person name="Tunggal B."/>
            <person name="Rivero F."/>
            <person name="John U."/>
            <person name="Schleicher M."/>
            <person name="Eichinger L."/>
            <person name="Platzer M."/>
            <person name="Noegel A.A."/>
            <person name="Schaap P."/>
            <person name="Gloeckner G."/>
        </authorList>
    </citation>
    <scope>NUCLEOTIDE SEQUENCE [LARGE SCALE GENOMIC DNA]</scope>
    <source>
        <strain evidence="5">ATCC 26659 / Pp 5 / PN500</strain>
    </source>
</reference>
<protein>
    <recommendedName>
        <fullName evidence="3">ER-bound oxygenase mpaB/mpaB'/Rubber oxygenase catalytic domain-containing protein</fullName>
    </recommendedName>
</protein>
<dbReference type="PANTHER" id="PTHR36124:SF1">
    <property type="entry name" value="ER-BOUND OXYGENASE MPAB_MPAB'_RUBBER OXYGENASE CATALYTIC DOMAIN-CONTAINING PROTEIN"/>
    <property type="match status" value="1"/>
</dbReference>
<feature type="region of interest" description="Disordered" evidence="1">
    <location>
        <begin position="539"/>
        <end position="565"/>
    </location>
</feature>
<dbReference type="EMBL" id="ADBJ01000020">
    <property type="protein sequence ID" value="EFA82350.1"/>
    <property type="molecule type" value="Genomic_DNA"/>
</dbReference>
<dbReference type="AlphaFoldDB" id="D3B8I2"/>
<evidence type="ECO:0000256" key="2">
    <source>
        <dbReference type="SAM" id="Phobius"/>
    </source>
</evidence>
<dbReference type="InParanoid" id="D3B8I2"/>
<keyword evidence="2" id="KW-1133">Transmembrane helix</keyword>
<dbReference type="Proteomes" id="UP000001396">
    <property type="component" value="Unassembled WGS sequence"/>
</dbReference>
<dbReference type="Pfam" id="PF09995">
    <property type="entry name" value="MPAB_Lcp_cat"/>
    <property type="match status" value="1"/>
</dbReference>
<sequence>MATSNCSSVDKLISLKLDAVGSAPSSLSLSSAASSSTSQSPRSLSPIQQQQQIPSSPTMMVVEQAPPSSPHLHTTTTVKSNNITNSPSPKRQAKDVLSAQILIGMKNLIPSLSSASSSSTSPNSPLSAPNSPLPIQAPLSPSSSSDTEKPNSNTDHQLPLSHNSPSASNSPIQNNCTFKECLLCKRGSPFVNNQSPTWACIMRIVFYCLQNEITSKPFLNLKTDVYGFMTAHWHLLCLDKKRSDNWHKQIQDMLSHSKNLFESGMDTYKQNGYWRMKQITDPWEEIKSKKVISKRKRSYSEADKDHSSKNNNNNSNNSNNSSVVSSPAPSATATATTTANATVTVPISPLSSTTSSIDKKIHENFHQLSSQLNKNKETNTNKTIPTPPINLALNSQVAAPISSSKSISTPRLKKKQKVDHLIPGLSTQHGSTNNTNNNNATIIPTLVVNQAPIPTLPIISMLDESSLKIDDSDVEVNIEDDVEEIKHYDDDQSSMSLLLLSSTAVESSSKLLLPMVRDQQQPTTRSSSVAETSASFTLSSSSSNLANTGGNTSAPTSPPTVSSPSSLLLIKEEEISLLKQQLQLICSNLTIINQSDDPSTVQSMIEKEIKRISNICSNNNHHDLDKSSSAITSNASATSFNKSPKPSAITANEAPEDDCVPNLGLSSLMVALFLFCEFCVVSIGMIINIVLFLDLVVEIHQFKIELPHTLFSFQIDFLILIKNKIISESLKSLERCFGFYCYSNYTKRIEKYASWKNKLQTLDLKKDGDVDEIIKFVVGYDFPFEMFLSLNFCFYRTFCSPTIAGVYAKTGVIANTTDKRACDTDLLMHIWMDYGLDSTEGKASYEQLNKIHGLHSAKTRNVDFVFVLSCLVIDAIQFTRDYGWRSIEEKEKQAIWEFYRRVGERMEIKDLPKSLDDCYQMVEKYTEDERSARITEDGVALTEAITKLVCQWYYFIPQPILRMAVSVILYQMGATFQRKLGLTKPTFVQSLFVNTILQIRRALLNVVPLRTEPFKLSDSIMKSDYGCPISKDTIKKVGPVDVLARIQ</sequence>